<name>A0AAF3J663_9BILA</name>
<proteinExistence type="predicted"/>
<keyword evidence="2" id="KW-1185">Reference proteome</keyword>
<organism evidence="2 3">
    <name type="scientific">Mesorhabditis belari</name>
    <dbReference type="NCBI Taxonomy" id="2138241"/>
    <lineage>
        <taxon>Eukaryota</taxon>
        <taxon>Metazoa</taxon>
        <taxon>Ecdysozoa</taxon>
        <taxon>Nematoda</taxon>
        <taxon>Chromadorea</taxon>
        <taxon>Rhabditida</taxon>
        <taxon>Rhabditina</taxon>
        <taxon>Rhabditomorpha</taxon>
        <taxon>Rhabditoidea</taxon>
        <taxon>Rhabditidae</taxon>
        <taxon>Mesorhabditinae</taxon>
        <taxon>Mesorhabditis</taxon>
    </lineage>
</organism>
<evidence type="ECO:0000256" key="1">
    <source>
        <dbReference type="SAM" id="SignalP"/>
    </source>
</evidence>
<protein>
    <submittedName>
        <fullName evidence="3">Uncharacterized protein</fullName>
    </submittedName>
</protein>
<evidence type="ECO:0000313" key="3">
    <source>
        <dbReference type="WBParaSite" id="MBELARI_LOCUS18673"/>
    </source>
</evidence>
<dbReference type="AlphaFoldDB" id="A0AAF3J663"/>
<reference evidence="3" key="1">
    <citation type="submission" date="2024-02" db="UniProtKB">
        <authorList>
            <consortium name="WormBaseParasite"/>
        </authorList>
    </citation>
    <scope>IDENTIFICATION</scope>
</reference>
<accession>A0AAF3J663</accession>
<evidence type="ECO:0000313" key="2">
    <source>
        <dbReference type="Proteomes" id="UP000887575"/>
    </source>
</evidence>
<sequence length="209" mass="23818">MLLQITLFLLCFRFSSGEIQRENRTVAIFELLNDVFAEYLTVSENEATPVKTLEGICIDSDLGSRPPESAPFDFSSALVTSLQNPKKFTTSVDKVGPCWPLLLVRTVRILLFEDELLEESDLKDLDDVVAQMRAPYYQTKSDSDRWLIAQRIARTLTFEMPRNHATGKLISHLQKVTSATKDEREFLTGIVDLIGLMFHYKMDTKKCGF</sequence>
<keyword evidence="1" id="KW-0732">Signal</keyword>
<dbReference type="Proteomes" id="UP000887575">
    <property type="component" value="Unassembled WGS sequence"/>
</dbReference>
<feature type="chain" id="PRO_5041907248" evidence="1">
    <location>
        <begin position="18"/>
        <end position="209"/>
    </location>
</feature>
<feature type="signal peptide" evidence="1">
    <location>
        <begin position="1"/>
        <end position="17"/>
    </location>
</feature>
<dbReference type="WBParaSite" id="MBELARI_LOCUS18673">
    <property type="protein sequence ID" value="MBELARI_LOCUS18673"/>
    <property type="gene ID" value="MBELARI_LOCUS18673"/>
</dbReference>